<dbReference type="InterPro" id="IPR035986">
    <property type="entry name" value="PKD_dom_sf"/>
</dbReference>
<reference evidence="1 2" key="1">
    <citation type="submission" date="2020-10" db="EMBL/GenBank/DDBJ databases">
        <title>Connecting structure to function with the recovery of over 1000 high-quality activated sludge metagenome-assembled genomes encoding full-length rRNA genes using long-read sequencing.</title>
        <authorList>
            <person name="Singleton C.M."/>
            <person name="Petriglieri F."/>
            <person name="Kristensen J.M."/>
            <person name="Kirkegaard R.H."/>
            <person name="Michaelsen T.Y."/>
            <person name="Andersen M.H."/>
            <person name="Karst S.M."/>
            <person name="Dueholm M.S."/>
            <person name="Nielsen P.H."/>
            <person name="Albertsen M."/>
        </authorList>
    </citation>
    <scope>NUCLEOTIDE SEQUENCE [LARGE SCALE GENOMIC DNA]</scope>
    <source>
        <strain evidence="1">Ribe_18-Q3-R11-54_MAXAC.273</strain>
    </source>
</reference>
<organism evidence="1 2">
    <name type="scientific">Candidatus Opimibacter skivensis</name>
    <dbReference type="NCBI Taxonomy" id="2982028"/>
    <lineage>
        <taxon>Bacteria</taxon>
        <taxon>Pseudomonadati</taxon>
        <taxon>Bacteroidota</taxon>
        <taxon>Saprospiria</taxon>
        <taxon>Saprospirales</taxon>
        <taxon>Saprospiraceae</taxon>
        <taxon>Candidatus Opimibacter</taxon>
    </lineage>
</organism>
<dbReference type="Pfam" id="PF13573">
    <property type="entry name" value="SprB"/>
    <property type="match status" value="2"/>
</dbReference>
<dbReference type="InterPro" id="IPR026341">
    <property type="entry name" value="T9SS_type_B"/>
</dbReference>
<evidence type="ECO:0000313" key="2">
    <source>
        <dbReference type="Proteomes" id="UP000808337"/>
    </source>
</evidence>
<dbReference type="Gene3D" id="2.60.40.740">
    <property type="match status" value="4"/>
</dbReference>
<proteinExistence type="predicted"/>
<gene>
    <name evidence="1" type="ORF">IPP15_21480</name>
</gene>
<comment type="caution">
    <text evidence="1">The sequence shown here is derived from an EMBL/GenBank/DDBJ whole genome shotgun (WGS) entry which is preliminary data.</text>
</comment>
<dbReference type="NCBIfam" id="TIGR04131">
    <property type="entry name" value="Bac_Flav_CTERM"/>
    <property type="match status" value="1"/>
</dbReference>
<dbReference type="EMBL" id="JADKGY010000032">
    <property type="protein sequence ID" value="MBK9984900.1"/>
    <property type="molecule type" value="Genomic_DNA"/>
</dbReference>
<accession>A0A9D7SX74</accession>
<dbReference type="InterPro" id="IPR025667">
    <property type="entry name" value="SprB_repeat"/>
</dbReference>
<dbReference type="SUPFAM" id="SSF49299">
    <property type="entry name" value="PKD domain"/>
    <property type="match status" value="1"/>
</dbReference>
<dbReference type="Pfam" id="PF13585">
    <property type="entry name" value="CHU_C"/>
    <property type="match status" value="1"/>
</dbReference>
<sequence length="1712" mass="179463">MKRLYFIVRLIHLFGLSLWFQTSFMALFFFFPVTVKAQCFTNIMAVYNFCDPTTITLVAVPNGVPPYSYLWSTGETTQSIVVPLLPITDYFVTVTDDTGCASSTSAHVKPGSVGGPPVIGPSSNPVCEGNVVILNIYWYFNNPPPGITYLWSNGDTGPSTQTTDPGVITVTITDPATGCTLVLSETIIVSPAANPIIVGPSSLCSGQTATLSVDGGPFDYYNWPPSGSGDPTFVATGPGIYWVYVQTIDGCVGIDTLEILPGSLPPTLNNPSPICPGQSVDLEVLNASSYTSFNWSTGGTGPITTVNSPGTYTVTVSASGGCTATGSVTVASVSSNMNLSGTITAVSSCSSPNGAINITISPTGTYSYIWSNNATTEDLMNIAVGSYSVTVTDSGGCTSSDTYSVASNTISPNLTTVTIAATCGQNNGAVDLSISPPGSFTFLWSNSATTEDLTNIAAGSYSVTVTATGSGCTATAMATIPNTNPPINVPGNTTPVTSCTSNNGSIDISPIPSGTYTFIWSNGSTTEDLTNLSIGNYTVTVSSSAGCTAIATYSVVNNTTTPVPVATPSPATCGQSNGAIDLNVTPTGTYTYVWSNGSITEDLISIPAGNYSVTVTSSDGCTSITSITVPDNLIPLTITGTTSPNTSCINQNGAIDISVSPAGIYSYTWSNGTTTEDLNTIPAGVYNVTVTFGLTCINTQSFEVFNTITPIAFTGITTPNTSCSQPNGAIDITISTPGSFTYLWSNGEITEDLQNLTGGTYSLTVTGSNGCTSTELFDIINTNSNFSFIGSVLPNTSCALPNGSINLTLTPSGSYSFIWSNGASSEDLQNLSAGNYSVTVSDINNCALVEAFSIQDNLSYPVISSQVTPSACGNNNGAIDISIMPANGNSYSWSNGNTNEDQSNLQAGNYIVTVTGINGCMSTDTITVGNQNSNFTLAAVTMPNSSCINANGSIDLSITPSGTYTYAWNNGAMTQDLQGIATGSFIVTVTDILNCISSDTFLVADNTSMPILSANITSANCGANNGSIDLIVNPVINTTFLWSNTGTTEDLQNIFPGSYSVIVTDTTNGCQALDTFNVQNINNNFSISSSTVPNTSCVNQNGSIDLTITPSGAYTFIWSNGLTSEDLSALNPGSYTVTVTDNASCSSSAVFIVDNNTPIITISASVTPSTCGSNNGAIDLTINPPVGNSFLWSNGTTTEDLQNLLSGSYSLTVTGSNGCITSDTVFVPDVGSAISLSAFPTANTNCILPNGSIDLTVAPAGTYTYTWSNGFSSEDLINLSPGNYSVTVSDSNGCSSAGTFTIDNQTVFPSINENILPSTCGQSNGQIDISISPPGNYTFIWSNGDTNEDLQNIVSGTYMVTVTSDNGCSASTMVLVPNTNSNFSISAATSDNTSCTTSNGEINLTVVPTGAYTFLWSNGATSEDLQNLPAGIYTVTVTDLSNCSTQGSYILADNVVNLIVEETITPALCGEENGRIDLNVTPPTGNNFIWSDGTTKSNLENMPPGQYSVTVTGQNGCKWSSAFTMPGSEKIELTLEVDAIQTTDQFVTIKAQINVPITALDTLIWLPANLFNCPFEFCLEQTIARPLQQTEIILMVMDTYGCMAEARLLLDDDTNPQVYIPNVFSPNADGINDLFTIYGNKDVKEIVEMRIFDRWGNYVYMNTHFPPNEENHGWDGKFRNSDMNPDVFAYWARVQFVDGTEGLYKGDVTLVR</sequence>
<name>A0A9D7SX74_9BACT</name>
<dbReference type="Proteomes" id="UP000808337">
    <property type="component" value="Unassembled WGS sequence"/>
</dbReference>
<evidence type="ECO:0000313" key="1">
    <source>
        <dbReference type="EMBL" id="MBK9984900.1"/>
    </source>
</evidence>
<protein>
    <submittedName>
        <fullName evidence="1">Gliding motility-associated C-terminal domain-containing protein</fullName>
    </submittedName>
</protein>